<comment type="caution">
    <text evidence="2">The sequence shown here is derived from an EMBL/GenBank/DDBJ whole genome shotgun (WGS) entry which is preliminary data.</text>
</comment>
<name>A0ABV6QHV2_9ACTN</name>
<dbReference type="Proteomes" id="UP001589890">
    <property type="component" value="Unassembled WGS sequence"/>
</dbReference>
<evidence type="ECO:0000259" key="1">
    <source>
        <dbReference type="PROSITE" id="PS51819"/>
    </source>
</evidence>
<accession>A0ABV6QHV2</accession>
<dbReference type="InterPro" id="IPR037523">
    <property type="entry name" value="VOC_core"/>
</dbReference>
<dbReference type="Gene3D" id="3.10.180.10">
    <property type="entry name" value="2,3-Dihydroxybiphenyl 1,2-Dioxygenase, domain 1"/>
    <property type="match status" value="1"/>
</dbReference>
<evidence type="ECO:0000313" key="3">
    <source>
        <dbReference type="Proteomes" id="UP001589890"/>
    </source>
</evidence>
<dbReference type="Pfam" id="PF00903">
    <property type="entry name" value="Glyoxalase"/>
    <property type="match status" value="1"/>
</dbReference>
<evidence type="ECO:0000313" key="2">
    <source>
        <dbReference type="EMBL" id="MFC0623601.1"/>
    </source>
</evidence>
<proteinExistence type="predicted"/>
<dbReference type="RefSeq" id="WP_380044307.1">
    <property type="nucleotide sequence ID" value="NZ_JBHLTC010000006.1"/>
</dbReference>
<reference evidence="2 3" key="1">
    <citation type="submission" date="2024-09" db="EMBL/GenBank/DDBJ databases">
        <authorList>
            <person name="Sun Q."/>
            <person name="Mori K."/>
        </authorList>
    </citation>
    <scope>NUCLEOTIDE SEQUENCE [LARGE SCALE GENOMIC DNA]</scope>
    <source>
        <strain evidence="2 3">CGMCC 1.15906</strain>
    </source>
</reference>
<sequence>MDMKLEVLVIPVADVDRAKAFYQQLGFRLDADFPGKDGFRVVQVTPPGSEASIIFGTGVSAGEPGSAQGLHLVVADIEAARKELLARGAEVSEIWHDADGVFHHAGTANRVDGPHPDRADYGSYLSFSDPDGNGWTVQEVVTRAPGR</sequence>
<dbReference type="InterPro" id="IPR004360">
    <property type="entry name" value="Glyas_Fos-R_dOase_dom"/>
</dbReference>
<gene>
    <name evidence="2" type="ORF">ACFFGN_05970</name>
</gene>
<feature type="domain" description="VOC" evidence="1">
    <location>
        <begin position="4"/>
        <end position="140"/>
    </location>
</feature>
<organism evidence="2 3">
    <name type="scientific">Kribbella deserti</name>
    <dbReference type="NCBI Taxonomy" id="1926257"/>
    <lineage>
        <taxon>Bacteria</taxon>
        <taxon>Bacillati</taxon>
        <taxon>Actinomycetota</taxon>
        <taxon>Actinomycetes</taxon>
        <taxon>Propionibacteriales</taxon>
        <taxon>Kribbellaceae</taxon>
        <taxon>Kribbella</taxon>
    </lineage>
</organism>
<keyword evidence="3" id="KW-1185">Reference proteome</keyword>
<dbReference type="InterPro" id="IPR029068">
    <property type="entry name" value="Glyas_Bleomycin-R_OHBP_Dase"/>
</dbReference>
<protein>
    <submittedName>
        <fullName evidence="2">VOC family protein</fullName>
    </submittedName>
</protein>
<dbReference type="EMBL" id="JBHLTC010000006">
    <property type="protein sequence ID" value="MFC0623601.1"/>
    <property type="molecule type" value="Genomic_DNA"/>
</dbReference>
<dbReference type="PROSITE" id="PS51819">
    <property type="entry name" value="VOC"/>
    <property type="match status" value="1"/>
</dbReference>
<dbReference type="SUPFAM" id="SSF54593">
    <property type="entry name" value="Glyoxalase/Bleomycin resistance protein/Dihydroxybiphenyl dioxygenase"/>
    <property type="match status" value="1"/>
</dbReference>